<protein>
    <submittedName>
        <fullName evidence="2">Uncharacterized protein</fullName>
    </submittedName>
</protein>
<evidence type="ECO:0000256" key="1">
    <source>
        <dbReference type="SAM" id="MobiDB-lite"/>
    </source>
</evidence>
<proteinExistence type="predicted"/>
<reference evidence="2" key="2">
    <citation type="journal article" date="2021" name="Genome Biol. Evol.">
        <title>Developing a high-quality reference genome for a parasitic bivalve with doubly uniparental inheritance (Bivalvia: Unionida).</title>
        <authorList>
            <person name="Smith C.H."/>
        </authorList>
    </citation>
    <scope>NUCLEOTIDE SEQUENCE</scope>
    <source>
        <strain evidence="2">CHS0354</strain>
        <tissue evidence="2">Mantle</tissue>
    </source>
</reference>
<dbReference type="AlphaFoldDB" id="A0AAE0THL1"/>
<dbReference type="EMBL" id="JAEAOA010002325">
    <property type="protein sequence ID" value="KAK3610128.1"/>
    <property type="molecule type" value="Genomic_DNA"/>
</dbReference>
<dbReference type="Proteomes" id="UP001195483">
    <property type="component" value="Unassembled WGS sequence"/>
</dbReference>
<sequence length="56" mass="6085">TMSTDFSKKQKLLKLLIDGDRDCIGESNRTATGTNTPTYLTSSAESLPEYPGFNLG</sequence>
<organism evidence="2 3">
    <name type="scientific">Potamilus streckersoni</name>
    <dbReference type="NCBI Taxonomy" id="2493646"/>
    <lineage>
        <taxon>Eukaryota</taxon>
        <taxon>Metazoa</taxon>
        <taxon>Spiralia</taxon>
        <taxon>Lophotrochozoa</taxon>
        <taxon>Mollusca</taxon>
        <taxon>Bivalvia</taxon>
        <taxon>Autobranchia</taxon>
        <taxon>Heteroconchia</taxon>
        <taxon>Palaeoheterodonta</taxon>
        <taxon>Unionida</taxon>
        <taxon>Unionoidea</taxon>
        <taxon>Unionidae</taxon>
        <taxon>Ambleminae</taxon>
        <taxon>Lampsilini</taxon>
        <taxon>Potamilus</taxon>
    </lineage>
</organism>
<reference evidence="2" key="3">
    <citation type="submission" date="2023-05" db="EMBL/GenBank/DDBJ databases">
        <authorList>
            <person name="Smith C.H."/>
        </authorList>
    </citation>
    <scope>NUCLEOTIDE SEQUENCE</scope>
    <source>
        <strain evidence="2">CHS0354</strain>
        <tissue evidence="2">Mantle</tissue>
    </source>
</reference>
<evidence type="ECO:0000313" key="3">
    <source>
        <dbReference type="Proteomes" id="UP001195483"/>
    </source>
</evidence>
<feature type="non-terminal residue" evidence="2">
    <location>
        <position position="1"/>
    </location>
</feature>
<name>A0AAE0THL1_9BIVA</name>
<feature type="region of interest" description="Disordered" evidence="1">
    <location>
        <begin position="26"/>
        <end position="56"/>
    </location>
</feature>
<feature type="compositionally biased region" description="Polar residues" evidence="1">
    <location>
        <begin position="27"/>
        <end position="45"/>
    </location>
</feature>
<evidence type="ECO:0000313" key="2">
    <source>
        <dbReference type="EMBL" id="KAK3610128.1"/>
    </source>
</evidence>
<reference evidence="2" key="1">
    <citation type="journal article" date="2021" name="Genome Biol. Evol.">
        <title>A High-Quality Reference Genome for a Parasitic Bivalve with Doubly Uniparental Inheritance (Bivalvia: Unionida).</title>
        <authorList>
            <person name="Smith C.H."/>
        </authorList>
    </citation>
    <scope>NUCLEOTIDE SEQUENCE</scope>
    <source>
        <strain evidence="2">CHS0354</strain>
    </source>
</reference>
<keyword evidence="3" id="KW-1185">Reference proteome</keyword>
<accession>A0AAE0THL1</accession>
<comment type="caution">
    <text evidence="2">The sequence shown here is derived from an EMBL/GenBank/DDBJ whole genome shotgun (WGS) entry which is preliminary data.</text>
</comment>
<gene>
    <name evidence="2" type="ORF">CHS0354_039909</name>
</gene>